<keyword evidence="1" id="KW-0472">Membrane</keyword>
<sequence>MNRVLKIKFEDFQNLIRNIGINIVLAVFLMSCRVQNMSQQIVKWDTLYSKYTLLNKPSFMSILMFLKNFLHHLLLLH</sequence>
<gene>
    <name evidence="2" type="ORF">PPACK8108_LOCUS3101</name>
</gene>
<comment type="caution">
    <text evidence="2">The sequence shown here is derived from an EMBL/GenBank/DDBJ whole genome shotgun (WGS) entry which is preliminary data.</text>
</comment>
<feature type="non-terminal residue" evidence="2">
    <location>
        <position position="1"/>
    </location>
</feature>
<keyword evidence="1" id="KW-1133">Transmembrane helix</keyword>
<feature type="transmembrane region" description="Helical" evidence="1">
    <location>
        <begin position="58"/>
        <end position="76"/>
    </location>
</feature>
<dbReference type="EMBL" id="CALTRL010000549">
    <property type="protein sequence ID" value="CAH7668583.1"/>
    <property type="molecule type" value="Genomic_DNA"/>
</dbReference>
<name>A0AAV0AJC7_PHAPC</name>
<keyword evidence="1" id="KW-0812">Transmembrane</keyword>
<feature type="non-terminal residue" evidence="2">
    <location>
        <position position="77"/>
    </location>
</feature>
<proteinExistence type="predicted"/>
<protein>
    <submittedName>
        <fullName evidence="2">Expressed protein</fullName>
    </submittedName>
</protein>
<reference evidence="2" key="1">
    <citation type="submission" date="2022-06" db="EMBL/GenBank/DDBJ databases">
        <authorList>
            <consortium name="SYNGENTA / RWTH Aachen University"/>
        </authorList>
    </citation>
    <scope>NUCLEOTIDE SEQUENCE</scope>
</reference>
<keyword evidence="3" id="KW-1185">Reference proteome</keyword>
<evidence type="ECO:0000256" key="1">
    <source>
        <dbReference type="SAM" id="Phobius"/>
    </source>
</evidence>
<dbReference type="Proteomes" id="UP001153365">
    <property type="component" value="Unassembled WGS sequence"/>
</dbReference>
<dbReference type="AlphaFoldDB" id="A0AAV0AJC7"/>
<dbReference type="PROSITE" id="PS51257">
    <property type="entry name" value="PROKAR_LIPOPROTEIN"/>
    <property type="match status" value="1"/>
</dbReference>
<organism evidence="2 3">
    <name type="scientific">Phakopsora pachyrhizi</name>
    <name type="common">Asian soybean rust disease fungus</name>
    <dbReference type="NCBI Taxonomy" id="170000"/>
    <lineage>
        <taxon>Eukaryota</taxon>
        <taxon>Fungi</taxon>
        <taxon>Dikarya</taxon>
        <taxon>Basidiomycota</taxon>
        <taxon>Pucciniomycotina</taxon>
        <taxon>Pucciniomycetes</taxon>
        <taxon>Pucciniales</taxon>
        <taxon>Phakopsoraceae</taxon>
        <taxon>Phakopsora</taxon>
    </lineage>
</organism>
<accession>A0AAV0AJC7</accession>
<feature type="transmembrane region" description="Helical" evidence="1">
    <location>
        <begin position="20"/>
        <end position="38"/>
    </location>
</feature>
<evidence type="ECO:0000313" key="2">
    <source>
        <dbReference type="EMBL" id="CAH7668583.1"/>
    </source>
</evidence>
<evidence type="ECO:0000313" key="3">
    <source>
        <dbReference type="Proteomes" id="UP001153365"/>
    </source>
</evidence>